<name>A0A812WPD7_9DINO</name>
<accession>A0A812WPD7</accession>
<proteinExistence type="predicted"/>
<evidence type="ECO:0000313" key="1">
    <source>
        <dbReference type="EMBL" id="CAE7700118.1"/>
    </source>
</evidence>
<keyword evidence="2" id="KW-1185">Reference proteome</keyword>
<gene>
    <name evidence="1" type="ORF">SNEC2469_LOCUS20172</name>
</gene>
<reference evidence="1" key="1">
    <citation type="submission" date="2021-02" db="EMBL/GenBank/DDBJ databases">
        <authorList>
            <person name="Dougan E. K."/>
            <person name="Rhodes N."/>
            <person name="Thang M."/>
            <person name="Chan C."/>
        </authorList>
    </citation>
    <scope>NUCLEOTIDE SEQUENCE</scope>
</reference>
<dbReference type="EMBL" id="CAJNJA010034931">
    <property type="protein sequence ID" value="CAE7700118.1"/>
    <property type="molecule type" value="Genomic_DNA"/>
</dbReference>
<sequence length="167" mass="18932">DFLETYPVSWKLECRLKDYLKQTVKRVTLPSKLEIASLLPDLLHTELCGEAFGGIVACHQTFYSLMVKYPDFLYDLCVKGLSDWTLAPNETLFSPGLRCDNMLFVAYNFVLYKKKGIVTQTERSSPHTAKTWSVNGSTTWATMTPITASQQLQHFAKSVKSQSPVLR</sequence>
<feature type="non-terminal residue" evidence="1">
    <location>
        <position position="167"/>
    </location>
</feature>
<dbReference type="AlphaFoldDB" id="A0A812WPD7"/>
<organism evidence="1 2">
    <name type="scientific">Symbiodinium necroappetens</name>
    <dbReference type="NCBI Taxonomy" id="1628268"/>
    <lineage>
        <taxon>Eukaryota</taxon>
        <taxon>Sar</taxon>
        <taxon>Alveolata</taxon>
        <taxon>Dinophyceae</taxon>
        <taxon>Suessiales</taxon>
        <taxon>Symbiodiniaceae</taxon>
        <taxon>Symbiodinium</taxon>
    </lineage>
</organism>
<dbReference type="OrthoDB" id="423528at2759"/>
<evidence type="ECO:0000313" key="2">
    <source>
        <dbReference type="Proteomes" id="UP000601435"/>
    </source>
</evidence>
<comment type="caution">
    <text evidence="1">The sequence shown here is derived from an EMBL/GenBank/DDBJ whole genome shotgun (WGS) entry which is preliminary data.</text>
</comment>
<dbReference type="Proteomes" id="UP000601435">
    <property type="component" value="Unassembled WGS sequence"/>
</dbReference>
<feature type="non-terminal residue" evidence="1">
    <location>
        <position position="1"/>
    </location>
</feature>
<protein>
    <submittedName>
        <fullName evidence="1">Uncharacterized protein</fullName>
    </submittedName>
</protein>